<dbReference type="OrthoDB" id="10266426at2759"/>
<keyword evidence="6 11" id="KW-1133">Transmembrane helix</keyword>
<organism evidence="12 13">
    <name type="scientific">Synchytrium microbalum</name>
    <dbReference type="NCBI Taxonomy" id="1806994"/>
    <lineage>
        <taxon>Eukaryota</taxon>
        <taxon>Fungi</taxon>
        <taxon>Fungi incertae sedis</taxon>
        <taxon>Chytridiomycota</taxon>
        <taxon>Chytridiomycota incertae sedis</taxon>
        <taxon>Chytridiomycetes</taxon>
        <taxon>Synchytriales</taxon>
        <taxon>Synchytriaceae</taxon>
        <taxon>Synchytrium</taxon>
    </lineage>
</organism>
<dbReference type="RefSeq" id="XP_031026856.1">
    <property type="nucleotide sequence ID" value="XM_031167249.1"/>
</dbReference>
<evidence type="ECO:0000256" key="4">
    <source>
        <dbReference type="ARBA" id="ARBA00022737"/>
    </source>
</evidence>
<dbReference type="Pfam" id="PF00153">
    <property type="entry name" value="Mito_carr"/>
    <property type="match status" value="3"/>
</dbReference>
<dbReference type="GO" id="GO:0015218">
    <property type="term" value="F:pyrimidine nucleotide transmembrane transporter activity"/>
    <property type="evidence" value="ECO:0007669"/>
    <property type="project" value="InterPro"/>
</dbReference>
<dbReference type="FunFam" id="1.50.40.10:FF:000075">
    <property type="entry name" value="Nicotinamide adenine dinucleotide transporter 2, mitochondrial"/>
    <property type="match status" value="1"/>
</dbReference>
<dbReference type="PANTHER" id="PTHR45829:SF1">
    <property type="entry name" value="CARRIER PROTEIN, PUTATIVE (AFU_ORTHOLOGUE AFUA_4G06780)-RELATED"/>
    <property type="match status" value="1"/>
</dbReference>
<evidence type="ECO:0000256" key="1">
    <source>
        <dbReference type="ARBA" id="ARBA00004448"/>
    </source>
</evidence>
<evidence type="ECO:0000313" key="13">
    <source>
        <dbReference type="Proteomes" id="UP000319731"/>
    </source>
</evidence>
<evidence type="ECO:0000256" key="6">
    <source>
        <dbReference type="ARBA" id="ARBA00022989"/>
    </source>
</evidence>
<evidence type="ECO:0000256" key="8">
    <source>
        <dbReference type="ARBA" id="ARBA00023136"/>
    </source>
</evidence>
<gene>
    <name evidence="12" type="ORF">SmJEL517_g01321</name>
</gene>
<dbReference type="GO" id="GO:0005743">
    <property type="term" value="C:mitochondrial inner membrane"/>
    <property type="evidence" value="ECO:0007669"/>
    <property type="project" value="UniProtKB-SubCell"/>
</dbReference>
<comment type="caution">
    <text evidence="12">The sequence shown here is derived from an EMBL/GenBank/DDBJ whole genome shotgun (WGS) entry which is preliminary data.</text>
</comment>
<evidence type="ECO:0008006" key="14">
    <source>
        <dbReference type="Google" id="ProtNLM"/>
    </source>
</evidence>
<name>A0A507CAJ8_9FUNG</name>
<feature type="transmembrane region" description="Helical" evidence="11">
    <location>
        <begin position="128"/>
        <end position="151"/>
    </location>
</feature>
<dbReference type="InterPro" id="IPR023395">
    <property type="entry name" value="MCP_dom_sf"/>
</dbReference>
<keyword evidence="2 10" id="KW-0813">Transport</keyword>
<dbReference type="AlphaFoldDB" id="A0A507CAJ8"/>
<keyword evidence="3 9" id="KW-0812">Transmembrane</keyword>
<dbReference type="PROSITE" id="PS50920">
    <property type="entry name" value="SOLCAR"/>
    <property type="match status" value="3"/>
</dbReference>
<feature type="repeat" description="Solcar" evidence="9">
    <location>
        <begin position="125"/>
        <end position="212"/>
    </location>
</feature>
<dbReference type="EMBL" id="QEAO01000004">
    <property type="protein sequence ID" value="TPX36642.1"/>
    <property type="molecule type" value="Genomic_DNA"/>
</dbReference>
<feature type="repeat" description="Solcar" evidence="9">
    <location>
        <begin position="23"/>
        <end position="115"/>
    </location>
</feature>
<keyword evidence="5" id="KW-0999">Mitochondrion inner membrane</keyword>
<evidence type="ECO:0000313" key="12">
    <source>
        <dbReference type="EMBL" id="TPX36642.1"/>
    </source>
</evidence>
<evidence type="ECO:0000256" key="2">
    <source>
        <dbReference type="ARBA" id="ARBA00022448"/>
    </source>
</evidence>
<reference evidence="12 13" key="1">
    <citation type="journal article" date="2019" name="Sci. Rep.">
        <title>Comparative genomics of chytrid fungi reveal insights into the obligate biotrophic and pathogenic lifestyle of Synchytrium endobioticum.</title>
        <authorList>
            <person name="van de Vossenberg B.T.L.H."/>
            <person name="Warris S."/>
            <person name="Nguyen H.D.T."/>
            <person name="van Gent-Pelzer M.P.E."/>
            <person name="Joly D.L."/>
            <person name="van de Geest H.C."/>
            <person name="Bonants P.J.M."/>
            <person name="Smith D.S."/>
            <person name="Levesque C.A."/>
            <person name="van der Lee T.A.J."/>
        </authorList>
    </citation>
    <scope>NUCLEOTIDE SEQUENCE [LARGE SCALE GENOMIC DNA]</scope>
    <source>
        <strain evidence="12 13">JEL517</strain>
    </source>
</reference>
<dbReference type="PRINTS" id="PR00926">
    <property type="entry name" value="MITOCARRIER"/>
</dbReference>
<evidence type="ECO:0000256" key="7">
    <source>
        <dbReference type="ARBA" id="ARBA00023128"/>
    </source>
</evidence>
<sequence>MTTTTTTQTDRLTHLDFRPVLSSPEFRHSLAGMGAGCISSLVTVPLDVVKIRLQNQGALKPGQLEHPYKGTFGTLKTIWLQGGIRGLYRGIGPTLCGYIPTWGFYFTAYDYGKRYYSTRLKRKPEDSLVHLMSAMSAGLLSTAITNPLWVIRTRFMTQSRATAYHYSSTWSAFATIIRVEGWRTLYKGLGPSLLGVSHVCVQFPLYEKLKSWIQENQHGTPLVKHDGWISGYGILLASGISKMVASTATYPHEVLRTRLQTQTHASELKYRGLIHTVRVILHEEGVSALYKGLPTNLIRTVPAAAITILTYETLSAQLHILSAT</sequence>
<dbReference type="Gene3D" id="1.50.40.10">
    <property type="entry name" value="Mitochondrial carrier domain"/>
    <property type="match status" value="1"/>
</dbReference>
<dbReference type="InterPro" id="IPR018108">
    <property type="entry name" value="MCP_transmembrane"/>
</dbReference>
<proteinExistence type="inferred from homology"/>
<evidence type="ECO:0000256" key="11">
    <source>
        <dbReference type="SAM" id="Phobius"/>
    </source>
</evidence>
<dbReference type="PANTHER" id="PTHR45829">
    <property type="entry name" value="MITOCHONDRIAL CARRIER PROTEIN RIM2"/>
    <property type="match status" value="1"/>
</dbReference>
<dbReference type="Proteomes" id="UP000319731">
    <property type="component" value="Unassembled WGS sequence"/>
</dbReference>
<evidence type="ECO:0000256" key="10">
    <source>
        <dbReference type="RuleBase" id="RU000488"/>
    </source>
</evidence>
<feature type="repeat" description="Solcar" evidence="9">
    <location>
        <begin position="233"/>
        <end position="317"/>
    </location>
</feature>
<keyword evidence="13" id="KW-1185">Reference proteome</keyword>
<dbReference type="InterPro" id="IPR049562">
    <property type="entry name" value="SLC25A33/36-like"/>
</dbReference>
<keyword evidence="7" id="KW-0496">Mitochondrion</keyword>
<keyword evidence="4" id="KW-0677">Repeat</keyword>
<dbReference type="GeneID" id="42002546"/>
<protein>
    <recommendedName>
        <fullName evidence="14">Mitochondrial carrier protein</fullName>
    </recommendedName>
</protein>
<feature type="transmembrane region" description="Helical" evidence="11">
    <location>
        <begin position="86"/>
        <end position="108"/>
    </location>
</feature>
<comment type="similarity">
    <text evidence="10">Belongs to the mitochondrial carrier (TC 2.A.29) family.</text>
</comment>
<evidence type="ECO:0000256" key="3">
    <source>
        <dbReference type="ARBA" id="ARBA00022692"/>
    </source>
</evidence>
<evidence type="ECO:0000256" key="5">
    <source>
        <dbReference type="ARBA" id="ARBA00022792"/>
    </source>
</evidence>
<evidence type="ECO:0000256" key="9">
    <source>
        <dbReference type="PROSITE-ProRule" id="PRU00282"/>
    </source>
</evidence>
<comment type="subcellular location">
    <subcellularLocation>
        <location evidence="1">Mitochondrion inner membrane</location>
        <topology evidence="1">Multi-pass membrane protein</topology>
    </subcellularLocation>
</comment>
<keyword evidence="8 9" id="KW-0472">Membrane</keyword>
<dbReference type="InterPro" id="IPR002067">
    <property type="entry name" value="MCP"/>
</dbReference>
<dbReference type="GO" id="GO:1990519">
    <property type="term" value="P:pyrimidine nucleotide import into mitochondrion"/>
    <property type="evidence" value="ECO:0007669"/>
    <property type="project" value="TreeGrafter"/>
</dbReference>
<accession>A0A507CAJ8</accession>
<dbReference type="SUPFAM" id="SSF103506">
    <property type="entry name" value="Mitochondrial carrier"/>
    <property type="match status" value="1"/>
</dbReference>